<accession>A0A847RQF3</accession>
<evidence type="ECO:0000313" key="1">
    <source>
        <dbReference type="EMBL" id="NLR67920.1"/>
    </source>
</evidence>
<organism evidence="1 2">
    <name type="scientific">Chitinophaga varians</name>
    <dbReference type="NCBI Taxonomy" id="2202339"/>
    <lineage>
        <taxon>Bacteria</taxon>
        <taxon>Pseudomonadati</taxon>
        <taxon>Bacteroidota</taxon>
        <taxon>Chitinophagia</taxon>
        <taxon>Chitinophagales</taxon>
        <taxon>Chitinophagaceae</taxon>
        <taxon>Chitinophaga</taxon>
    </lineage>
</organism>
<evidence type="ECO:0000313" key="2">
    <source>
        <dbReference type="Proteomes" id="UP000570474"/>
    </source>
</evidence>
<dbReference type="InterPro" id="IPR027417">
    <property type="entry name" value="P-loop_NTPase"/>
</dbReference>
<dbReference type="EMBL" id="JABAIA010000003">
    <property type="protein sequence ID" value="NLR67920.1"/>
    <property type="molecule type" value="Genomic_DNA"/>
</dbReference>
<keyword evidence="2" id="KW-1185">Reference proteome</keyword>
<evidence type="ECO:0008006" key="3">
    <source>
        <dbReference type="Google" id="ProtNLM"/>
    </source>
</evidence>
<dbReference type="RefSeq" id="WP_168873861.1">
    <property type="nucleotide sequence ID" value="NZ_JABAIA010000003.1"/>
</dbReference>
<reference evidence="1 2" key="1">
    <citation type="submission" date="2020-04" db="EMBL/GenBank/DDBJ databases">
        <authorList>
            <person name="Yin C."/>
        </authorList>
    </citation>
    <scope>NUCLEOTIDE SEQUENCE [LARGE SCALE GENOMIC DNA]</scope>
    <source>
        <strain evidence="1 2">Ae27</strain>
    </source>
</reference>
<gene>
    <name evidence="1" type="ORF">HGH92_26685</name>
</gene>
<dbReference type="AlphaFoldDB" id="A0A847RQF3"/>
<name>A0A847RQF3_9BACT</name>
<proteinExistence type="predicted"/>
<dbReference type="Proteomes" id="UP000570474">
    <property type="component" value="Unassembled WGS sequence"/>
</dbReference>
<protein>
    <recommendedName>
        <fullName evidence="3">AAA domain-containing protein</fullName>
    </recommendedName>
</protein>
<dbReference type="Gene3D" id="3.40.50.300">
    <property type="entry name" value="P-loop containing nucleotide triphosphate hydrolases"/>
    <property type="match status" value="1"/>
</dbReference>
<comment type="caution">
    <text evidence="1">The sequence shown here is derived from an EMBL/GenBank/DDBJ whole genome shotgun (WGS) entry which is preliminary data.</text>
</comment>
<dbReference type="SUPFAM" id="SSF52540">
    <property type="entry name" value="P-loop containing nucleoside triphosphate hydrolases"/>
    <property type="match status" value="1"/>
</dbReference>
<sequence>MIDFNANDRLTPLDSFLANMEYVKKQANNPTVEKLKPLMSINDRPIIYEKTIVIVKGNRGCHKSHIAESIASAAIARKGTDISNFLNLKRHCTTPIEVHYFDTERTIHSQFPAAIKRIYRNAGYIERPDDLVPCTLVMETRIDRISIVQSYLEMVFNNKDASQVHKKRMLLIFDIITDCASDFNSLPSSLVVVDSLNLLVNKFPVSIVVVIHENNSSEKSEGHLGTQLEKKASSVLRSQKHLDDTGSTYLTISIKKQRDSEEDNEPIYTKFDGNTLSLRIIPKPASADSGEPNGINSTFQNAIRDFFTNNDEATRDHICQSIGNIVNMKPDTVARKLMKTANEEIIIPTDDGEKVLKNIKKGRETYYILEDLN</sequence>